<dbReference type="RefSeq" id="WP_138015189.1">
    <property type="nucleotide sequence ID" value="NZ_SULI01000003.1"/>
</dbReference>
<accession>A0A4U7N7F7</accession>
<reference evidence="4 5" key="1">
    <citation type="submission" date="2019-04" db="EMBL/GenBank/DDBJ databases">
        <title>Genome sequence of Pelagicola litoralis CL-ES2.</title>
        <authorList>
            <person name="Cao J."/>
        </authorList>
    </citation>
    <scope>NUCLEOTIDE SEQUENCE [LARGE SCALE GENOMIC DNA]</scope>
    <source>
        <strain evidence="4 5">CL-ES2</strain>
    </source>
</reference>
<keyword evidence="1 2" id="KW-0732">Signal</keyword>
<proteinExistence type="predicted"/>
<feature type="domain" description="DUF4174" evidence="3">
    <location>
        <begin position="39"/>
        <end position="140"/>
    </location>
</feature>
<evidence type="ECO:0000256" key="2">
    <source>
        <dbReference type="SAM" id="SignalP"/>
    </source>
</evidence>
<protein>
    <submittedName>
        <fullName evidence="4">DUF4174 domain-containing protein</fullName>
    </submittedName>
</protein>
<sequence>MKLRIAFVLLSFFAGAAQAADVAAPETDPVFVQETGVTLEQYKWVKRPIVVFAYSPSDPRFVQQMSLLHAQPSALATRDVVVLSDTDPEARSALRNTLRPRGFMMVLIGKDGVVYLRKPAPWDVREITRSIDKLPLRQQEIKDRREAPIR</sequence>
<evidence type="ECO:0000259" key="3">
    <source>
        <dbReference type="Pfam" id="PF13778"/>
    </source>
</evidence>
<gene>
    <name evidence="4" type="ORF">FAP39_04500</name>
</gene>
<feature type="signal peptide" evidence="2">
    <location>
        <begin position="1"/>
        <end position="19"/>
    </location>
</feature>
<name>A0A4U7N7F7_9RHOB</name>
<dbReference type="OrthoDB" id="7362103at2"/>
<keyword evidence="5" id="KW-1185">Reference proteome</keyword>
<comment type="caution">
    <text evidence="4">The sequence shown here is derived from an EMBL/GenBank/DDBJ whole genome shotgun (WGS) entry which is preliminary data.</text>
</comment>
<dbReference type="Pfam" id="PF13778">
    <property type="entry name" value="DUF4174"/>
    <property type="match status" value="1"/>
</dbReference>
<evidence type="ECO:0000256" key="1">
    <source>
        <dbReference type="ARBA" id="ARBA00022729"/>
    </source>
</evidence>
<dbReference type="AlphaFoldDB" id="A0A4U7N7F7"/>
<dbReference type="Proteomes" id="UP000306575">
    <property type="component" value="Unassembled WGS sequence"/>
</dbReference>
<dbReference type="InterPro" id="IPR025232">
    <property type="entry name" value="DUF4174"/>
</dbReference>
<evidence type="ECO:0000313" key="5">
    <source>
        <dbReference type="Proteomes" id="UP000306575"/>
    </source>
</evidence>
<feature type="chain" id="PRO_5021018286" evidence="2">
    <location>
        <begin position="20"/>
        <end position="150"/>
    </location>
</feature>
<organism evidence="4 5">
    <name type="scientific">Shimia litoralis</name>
    <dbReference type="NCBI Taxonomy" id="420403"/>
    <lineage>
        <taxon>Bacteria</taxon>
        <taxon>Pseudomonadati</taxon>
        <taxon>Pseudomonadota</taxon>
        <taxon>Alphaproteobacteria</taxon>
        <taxon>Rhodobacterales</taxon>
        <taxon>Roseobacteraceae</taxon>
    </lineage>
</organism>
<evidence type="ECO:0000313" key="4">
    <source>
        <dbReference type="EMBL" id="TKZ21865.1"/>
    </source>
</evidence>
<dbReference type="EMBL" id="SULI01000003">
    <property type="protein sequence ID" value="TKZ21865.1"/>
    <property type="molecule type" value="Genomic_DNA"/>
</dbReference>